<dbReference type="InterPro" id="IPR001839">
    <property type="entry name" value="TGF-b_C"/>
</dbReference>
<dbReference type="PROSITE" id="PS00250">
    <property type="entry name" value="TGF_BETA_1"/>
    <property type="match status" value="1"/>
</dbReference>
<evidence type="ECO:0000256" key="6">
    <source>
        <dbReference type="RuleBase" id="RU000354"/>
    </source>
</evidence>
<comment type="subcellular location">
    <subcellularLocation>
        <location evidence="1">Secreted</location>
    </subcellularLocation>
</comment>
<dbReference type="AlphaFoldDB" id="A0AA38MJ50"/>
<dbReference type="CDD" id="cd13756">
    <property type="entry name" value="TGF_beta_BMPs_GDFs"/>
    <property type="match status" value="1"/>
</dbReference>
<comment type="caution">
    <text evidence="9">The sequence shown here is derived from an EMBL/GenBank/DDBJ whole genome shotgun (WGS) entry which is preliminary data.</text>
</comment>
<dbReference type="InterPro" id="IPR029034">
    <property type="entry name" value="Cystine-knot_cytokine"/>
</dbReference>
<comment type="similarity">
    <text evidence="2 6">Belongs to the TGF-beta family.</text>
</comment>
<dbReference type="GO" id="GO:0005125">
    <property type="term" value="F:cytokine activity"/>
    <property type="evidence" value="ECO:0007669"/>
    <property type="project" value="TreeGrafter"/>
</dbReference>
<dbReference type="InterPro" id="IPR017948">
    <property type="entry name" value="TGFb_CS"/>
</dbReference>
<evidence type="ECO:0000313" key="10">
    <source>
        <dbReference type="Proteomes" id="UP001168821"/>
    </source>
</evidence>
<dbReference type="SUPFAM" id="SSF57501">
    <property type="entry name" value="Cystine-knot cytokines"/>
    <property type="match status" value="1"/>
</dbReference>
<dbReference type="PROSITE" id="PS51362">
    <property type="entry name" value="TGF_BETA_2"/>
    <property type="match status" value="1"/>
</dbReference>
<keyword evidence="10" id="KW-1185">Reference proteome</keyword>
<organism evidence="9 10">
    <name type="scientific">Zophobas morio</name>
    <dbReference type="NCBI Taxonomy" id="2755281"/>
    <lineage>
        <taxon>Eukaryota</taxon>
        <taxon>Metazoa</taxon>
        <taxon>Ecdysozoa</taxon>
        <taxon>Arthropoda</taxon>
        <taxon>Hexapoda</taxon>
        <taxon>Insecta</taxon>
        <taxon>Pterygota</taxon>
        <taxon>Neoptera</taxon>
        <taxon>Endopterygota</taxon>
        <taxon>Coleoptera</taxon>
        <taxon>Polyphaga</taxon>
        <taxon>Cucujiformia</taxon>
        <taxon>Tenebrionidae</taxon>
        <taxon>Zophobas</taxon>
    </lineage>
</organism>
<dbReference type="Gene3D" id="2.60.120.970">
    <property type="match status" value="1"/>
</dbReference>
<feature type="signal peptide" evidence="7">
    <location>
        <begin position="1"/>
        <end position="22"/>
    </location>
</feature>
<reference evidence="9" key="1">
    <citation type="journal article" date="2023" name="G3 (Bethesda)">
        <title>Whole genome assemblies of Zophobas morio and Tenebrio molitor.</title>
        <authorList>
            <person name="Kaur S."/>
            <person name="Stinson S.A."/>
            <person name="diCenzo G.C."/>
        </authorList>
    </citation>
    <scope>NUCLEOTIDE SEQUENCE</scope>
    <source>
        <strain evidence="9">QUZm001</strain>
    </source>
</reference>
<evidence type="ECO:0000256" key="5">
    <source>
        <dbReference type="ARBA" id="ARBA00023157"/>
    </source>
</evidence>
<evidence type="ECO:0000256" key="4">
    <source>
        <dbReference type="ARBA" id="ARBA00023030"/>
    </source>
</evidence>
<proteinExistence type="inferred from homology"/>
<gene>
    <name evidence="9" type="ORF">Zmor_010826</name>
</gene>
<protein>
    <recommendedName>
        <fullName evidence="8">TGF-beta family profile domain-containing protein</fullName>
    </recommendedName>
</protein>
<dbReference type="PANTHER" id="PTHR11848">
    <property type="entry name" value="TGF-BETA FAMILY"/>
    <property type="match status" value="1"/>
</dbReference>
<keyword evidence="7" id="KW-0732">Signal</keyword>
<dbReference type="Pfam" id="PF00019">
    <property type="entry name" value="TGF_beta"/>
    <property type="match status" value="1"/>
</dbReference>
<dbReference type="GO" id="GO:0005615">
    <property type="term" value="C:extracellular space"/>
    <property type="evidence" value="ECO:0007669"/>
    <property type="project" value="TreeGrafter"/>
</dbReference>
<evidence type="ECO:0000256" key="3">
    <source>
        <dbReference type="ARBA" id="ARBA00022525"/>
    </source>
</evidence>
<sequence>MWSIKAAFCTLCFLVINLECEAKTYYFSLNKTSNEYVIRSRLNAYNATHGYQSGIQLSELRNNVSRKKALTEILTHPLLDPEWDYNWKNVTRPKLPTYISKYYEMFSKNVTSPIRFLFNTKPQNSSIIKYNISNVDITENISEVELHFFHKVEKNLLQKSLILRLYQLENEYINETTLVNPDAHKLLNVIYIYQAESGWQIFKLTNALVNWFKNKTDLSLFITISKPNEEQFSIFKETSKDILRTFLILKSESSNNGFFRHNESDLHSSLCRRHDLHIEFEKLNWMKFIIAPSRYNARNCYGTCYRNDDNLPNHVRITNFAPEVIRKPLCCAPTKYSPLPIMFYDKYGNAVIKVYENMIISACGCR</sequence>
<keyword evidence="4 6" id="KW-0339">Growth factor</keyword>
<dbReference type="GO" id="GO:0008083">
    <property type="term" value="F:growth factor activity"/>
    <property type="evidence" value="ECO:0007669"/>
    <property type="project" value="UniProtKB-KW"/>
</dbReference>
<dbReference type="Proteomes" id="UP001168821">
    <property type="component" value="Unassembled WGS sequence"/>
</dbReference>
<evidence type="ECO:0000259" key="8">
    <source>
        <dbReference type="PROSITE" id="PS51362"/>
    </source>
</evidence>
<keyword evidence="3" id="KW-0964">Secreted</keyword>
<evidence type="ECO:0000256" key="1">
    <source>
        <dbReference type="ARBA" id="ARBA00004613"/>
    </source>
</evidence>
<evidence type="ECO:0000313" key="9">
    <source>
        <dbReference type="EMBL" id="KAJ3659120.1"/>
    </source>
</evidence>
<dbReference type="InterPro" id="IPR015615">
    <property type="entry name" value="TGF-beta-rel"/>
</dbReference>
<feature type="domain" description="TGF-beta family profile" evidence="8">
    <location>
        <begin position="250"/>
        <end position="366"/>
    </location>
</feature>
<keyword evidence="5" id="KW-1015">Disulfide bond</keyword>
<evidence type="ECO:0000256" key="2">
    <source>
        <dbReference type="ARBA" id="ARBA00006656"/>
    </source>
</evidence>
<dbReference type="PANTHER" id="PTHR11848:SF119">
    <property type="entry name" value="TGF-BETA FAMILY PROFILE DOMAIN-CONTAINING PROTEIN"/>
    <property type="match status" value="1"/>
</dbReference>
<dbReference type="EMBL" id="JALNTZ010000003">
    <property type="protein sequence ID" value="KAJ3659120.1"/>
    <property type="molecule type" value="Genomic_DNA"/>
</dbReference>
<evidence type="ECO:0000256" key="7">
    <source>
        <dbReference type="SAM" id="SignalP"/>
    </source>
</evidence>
<accession>A0AA38MJ50</accession>
<feature type="chain" id="PRO_5041433400" description="TGF-beta family profile domain-containing protein" evidence="7">
    <location>
        <begin position="23"/>
        <end position="366"/>
    </location>
</feature>
<name>A0AA38MJ50_9CUCU</name>
<dbReference type="SMART" id="SM00204">
    <property type="entry name" value="TGFB"/>
    <property type="match status" value="1"/>
</dbReference>
<dbReference type="Gene3D" id="2.10.90.10">
    <property type="entry name" value="Cystine-knot cytokines"/>
    <property type="match status" value="1"/>
</dbReference>